<organism evidence="3 4">
    <name type="scientific">Alosa alosa</name>
    <name type="common">allis shad</name>
    <dbReference type="NCBI Taxonomy" id="278164"/>
    <lineage>
        <taxon>Eukaryota</taxon>
        <taxon>Metazoa</taxon>
        <taxon>Chordata</taxon>
        <taxon>Craniata</taxon>
        <taxon>Vertebrata</taxon>
        <taxon>Euteleostomi</taxon>
        <taxon>Actinopterygii</taxon>
        <taxon>Neopterygii</taxon>
        <taxon>Teleostei</taxon>
        <taxon>Clupei</taxon>
        <taxon>Clupeiformes</taxon>
        <taxon>Clupeoidei</taxon>
        <taxon>Clupeidae</taxon>
        <taxon>Alosa</taxon>
    </lineage>
</organism>
<name>A0AAV6HDK2_9TELE</name>
<dbReference type="PANTHER" id="PTHR12490">
    <property type="entry name" value="GSK3B-INTERACTING PROTEIN"/>
    <property type="match status" value="1"/>
</dbReference>
<dbReference type="AlphaFoldDB" id="A0AAV6HDK2"/>
<dbReference type="InterPro" id="IPR007967">
    <property type="entry name" value="GSKIP_dom"/>
</dbReference>
<dbReference type="GO" id="GO:0019207">
    <property type="term" value="F:kinase regulator activity"/>
    <property type="evidence" value="ECO:0007669"/>
    <property type="project" value="TreeGrafter"/>
</dbReference>
<dbReference type="Gene3D" id="3.30.2280.10">
    <property type="entry name" value="Hypothetical protein (hspc210)"/>
    <property type="match status" value="1"/>
</dbReference>
<evidence type="ECO:0000313" key="4">
    <source>
        <dbReference type="Proteomes" id="UP000823561"/>
    </source>
</evidence>
<dbReference type="SUPFAM" id="SSF103107">
    <property type="entry name" value="Hypothetical protein c14orf129, hspc210"/>
    <property type="match status" value="1"/>
</dbReference>
<gene>
    <name evidence="3" type="ORF">AALO_G00000070</name>
</gene>
<feature type="domain" description="GSKIP" evidence="2">
    <location>
        <begin position="27"/>
        <end position="127"/>
    </location>
</feature>
<dbReference type="PANTHER" id="PTHR12490:SF4">
    <property type="entry name" value="GSK3B-INTERACTING PROTEIN"/>
    <property type="match status" value="1"/>
</dbReference>
<sequence length="132" mass="14895">MEVDYKLEDPKAPLEESSVQLGDVKDMRLEAEAVVSDVMFAVSHMAVSQALSGSSDTAYINVETREGDRYCLELSEAGLRVVGRTFDQVDESQRWPHHETVYSLLDSLSPGYRDAFGNELLRRLERLQQNAQ</sequence>
<dbReference type="InterPro" id="IPR023231">
    <property type="entry name" value="GSKIP_dom_sf"/>
</dbReference>
<proteinExistence type="inferred from homology"/>
<dbReference type="Pfam" id="PF05303">
    <property type="entry name" value="GSKIP_dom"/>
    <property type="match status" value="1"/>
</dbReference>
<evidence type="ECO:0000313" key="3">
    <source>
        <dbReference type="EMBL" id="KAG5285149.1"/>
    </source>
</evidence>
<protein>
    <recommendedName>
        <fullName evidence="2">GSKIP domain-containing protein</fullName>
    </recommendedName>
</protein>
<accession>A0AAV6HDK2</accession>
<keyword evidence="4" id="KW-1185">Reference proteome</keyword>
<comment type="caution">
    <text evidence="3">The sequence shown here is derived from an EMBL/GenBank/DDBJ whole genome shotgun (WGS) entry which is preliminary data.</text>
</comment>
<evidence type="ECO:0000259" key="2">
    <source>
        <dbReference type="Pfam" id="PF05303"/>
    </source>
</evidence>
<reference evidence="3 4" key="1">
    <citation type="submission" date="2020-10" db="EMBL/GenBank/DDBJ databases">
        <title>Chromosome-scale genome assembly of the Allis shad, Alosa alosa.</title>
        <authorList>
            <person name="Margot Z."/>
            <person name="Christophe K."/>
            <person name="Cabau C."/>
            <person name="Louis A."/>
            <person name="Berthelot C."/>
            <person name="Parey E."/>
            <person name="Roest Crollius H."/>
            <person name="Montfort J."/>
            <person name="Robinson-Rechavi M."/>
            <person name="Bucao C."/>
            <person name="Bouchez O."/>
            <person name="Gislard M."/>
            <person name="Lluch J."/>
            <person name="Milhes M."/>
            <person name="Lampietro C."/>
            <person name="Lopez Roques C."/>
            <person name="Donnadieu C."/>
            <person name="Braasch I."/>
            <person name="Desvignes T."/>
            <person name="Postlethwait J."/>
            <person name="Bobe J."/>
            <person name="Guiguen Y."/>
        </authorList>
    </citation>
    <scope>NUCLEOTIDE SEQUENCE [LARGE SCALE GENOMIC DNA]</scope>
    <source>
        <strain evidence="3">M-15738</strain>
        <tissue evidence="3">Blood</tissue>
    </source>
</reference>
<dbReference type="GO" id="GO:0005737">
    <property type="term" value="C:cytoplasm"/>
    <property type="evidence" value="ECO:0007669"/>
    <property type="project" value="TreeGrafter"/>
</dbReference>
<dbReference type="EMBL" id="JADWDJ010000001">
    <property type="protein sequence ID" value="KAG5285149.1"/>
    <property type="molecule type" value="Genomic_DNA"/>
</dbReference>
<dbReference type="GO" id="GO:0051018">
    <property type="term" value="F:protein kinase A binding"/>
    <property type="evidence" value="ECO:0007669"/>
    <property type="project" value="TreeGrafter"/>
</dbReference>
<dbReference type="InterPro" id="IPR037395">
    <property type="entry name" value="GSKIP"/>
</dbReference>
<dbReference type="GO" id="GO:0060828">
    <property type="term" value="P:regulation of canonical Wnt signaling pathway"/>
    <property type="evidence" value="ECO:0007669"/>
    <property type="project" value="InterPro"/>
</dbReference>
<comment type="similarity">
    <text evidence="1">Belongs to the GSKIP family.</text>
</comment>
<evidence type="ECO:0000256" key="1">
    <source>
        <dbReference type="ARBA" id="ARBA00009571"/>
    </source>
</evidence>
<dbReference type="Proteomes" id="UP000823561">
    <property type="component" value="Chromosome 1"/>
</dbReference>